<protein>
    <submittedName>
        <fullName evidence="1">Uncharacterized protein</fullName>
    </submittedName>
</protein>
<dbReference type="EMBL" id="MEYS01000001">
    <property type="protein sequence ID" value="OGD34737.1"/>
    <property type="molecule type" value="Genomic_DNA"/>
</dbReference>
<dbReference type="Proteomes" id="UP000176650">
    <property type="component" value="Unassembled WGS sequence"/>
</dbReference>
<dbReference type="AlphaFoldDB" id="A0A1F5BVU9"/>
<organism evidence="1 2">
    <name type="scientific">Candidatus Azambacteria bacterium RIFCSPLOWO2_01_FULL_46_25</name>
    <dbReference type="NCBI Taxonomy" id="1797298"/>
    <lineage>
        <taxon>Bacteria</taxon>
        <taxon>Candidatus Azamiibacteriota</taxon>
    </lineage>
</organism>
<proteinExistence type="predicted"/>
<evidence type="ECO:0000313" key="2">
    <source>
        <dbReference type="Proteomes" id="UP000176650"/>
    </source>
</evidence>
<name>A0A1F5BVU9_9BACT</name>
<sequence length="168" mass="18855">MQKIHVQPLGWLARLADIGIMPLMYLISRTFKEAPQQTHFWNNTKLKSYAVEYLAKECMVRCDGVPASTRWHGIPIFHIPIFGGWKDYIVLEPSDPARVSQEWYVGWITDDVIGISRIILRGPVRLLLGPCPVSFFGINAEKGKQLAVHKIGDGRIGNGGPHAQTPLL</sequence>
<reference evidence="1 2" key="1">
    <citation type="journal article" date="2016" name="Nat. Commun.">
        <title>Thousands of microbial genomes shed light on interconnected biogeochemical processes in an aquifer system.</title>
        <authorList>
            <person name="Anantharaman K."/>
            <person name="Brown C.T."/>
            <person name="Hug L.A."/>
            <person name="Sharon I."/>
            <person name="Castelle C.J."/>
            <person name="Probst A.J."/>
            <person name="Thomas B.C."/>
            <person name="Singh A."/>
            <person name="Wilkins M.J."/>
            <person name="Karaoz U."/>
            <person name="Brodie E.L."/>
            <person name="Williams K.H."/>
            <person name="Hubbard S.S."/>
            <person name="Banfield J.F."/>
        </authorList>
    </citation>
    <scope>NUCLEOTIDE SEQUENCE [LARGE SCALE GENOMIC DNA]</scope>
</reference>
<accession>A0A1F5BVU9</accession>
<gene>
    <name evidence="1" type="ORF">A2988_04560</name>
</gene>
<comment type="caution">
    <text evidence="1">The sequence shown here is derived from an EMBL/GenBank/DDBJ whole genome shotgun (WGS) entry which is preliminary data.</text>
</comment>
<evidence type="ECO:0000313" key="1">
    <source>
        <dbReference type="EMBL" id="OGD34737.1"/>
    </source>
</evidence>